<keyword evidence="4" id="KW-0378">Hydrolase</keyword>
<evidence type="ECO:0000313" key="5">
    <source>
        <dbReference type="Proteomes" id="UP001431209"/>
    </source>
</evidence>
<keyword evidence="4" id="KW-0645">Protease</keyword>
<organism evidence="3 5">
    <name type="scientific">Acrasis kona</name>
    <dbReference type="NCBI Taxonomy" id="1008807"/>
    <lineage>
        <taxon>Eukaryota</taxon>
        <taxon>Discoba</taxon>
        <taxon>Heterolobosea</taxon>
        <taxon>Tetramitia</taxon>
        <taxon>Eutetramitia</taxon>
        <taxon>Acrasidae</taxon>
        <taxon>Acrasis</taxon>
    </lineage>
</organism>
<protein>
    <submittedName>
        <fullName evidence="3">2 TM domain-containing transmembrane protein</fullName>
    </submittedName>
    <submittedName>
        <fullName evidence="4">Pro-apoptotic serine protease</fullName>
    </submittedName>
</protein>
<evidence type="ECO:0000256" key="1">
    <source>
        <dbReference type="SAM" id="MobiDB-lite"/>
    </source>
</evidence>
<name>A0AAW2YTY4_9EUKA</name>
<evidence type="ECO:0000313" key="4">
    <source>
        <dbReference type="EMBL" id="KAL0490791.1"/>
    </source>
</evidence>
<feature type="region of interest" description="Disordered" evidence="1">
    <location>
        <begin position="1"/>
        <end position="27"/>
    </location>
</feature>
<evidence type="ECO:0000256" key="2">
    <source>
        <dbReference type="SAM" id="Phobius"/>
    </source>
</evidence>
<evidence type="ECO:0000313" key="3">
    <source>
        <dbReference type="EMBL" id="KAL0480595.1"/>
    </source>
</evidence>
<dbReference type="AlphaFoldDB" id="A0AAW2YTY4"/>
<feature type="transmembrane region" description="Helical" evidence="2">
    <location>
        <begin position="58"/>
        <end position="76"/>
    </location>
</feature>
<keyword evidence="2" id="KW-0472">Membrane</keyword>
<keyword evidence="2" id="KW-1133">Transmembrane helix</keyword>
<dbReference type="GO" id="GO:0008233">
    <property type="term" value="F:peptidase activity"/>
    <property type="evidence" value="ECO:0007669"/>
    <property type="project" value="UniProtKB-KW"/>
</dbReference>
<dbReference type="EMBL" id="JAOPGA020000675">
    <property type="protein sequence ID" value="KAL0480595.1"/>
    <property type="molecule type" value="Genomic_DNA"/>
</dbReference>
<keyword evidence="5" id="KW-1185">Reference proteome</keyword>
<reference evidence="3 5" key="1">
    <citation type="submission" date="2024-03" db="EMBL/GenBank/DDBJ databases">
        <title>The Acrasis kona genome and developmental transcriptomes reveal deep origins of eukaryotic multicellular pathways.</title>
        <authorList>
            <person name="Sheikh S."/>
            <person name="Fu C.-J."/>
            <person name="Brown M.W."/>
            <person name="Baldauf S.L."/>
        </authorList>
    </citation>
    <scope>NUCLEOTIDE SEQUENCE [LARGE SCALE GENOMIC DNA]</scope>
    <source>
        <strain evidence="3 5">ATCC MYA-3509</strain>
    </source>
</reference>
<dbReference type="EMBL" id="JAOPGA020001721">
    <property type="protein sequence ID" value="KAL0490791.1"/>
    <property type="molecule type" value="Genomic_DNA"/>
</dbReference>
<dbReference type="GO" id="GO:0006508">
    <property type="term" value="P:proteolysis"/>
    <property type="evidence" value="ECO:0007669"/>
    <property type="project" value="UniProtKB-KW"/>
</dbReference>
<dbReference type="Proteomes" id="UP001431209">
    <property type="component" value="Unassembled WGS sequence"/>
</dbReference>
<comment type="caution">
    <text evidence="3">The sequence shown here is derived from an EMBL/GenBank/DDBJ whole genome shotgun (WGS) entry which is preliminary data.</text>
</comment>
<proteinExistence type="predicted"/>
<feature type="transmembrane region" description="Helical" evidence="2">
    <location>
        <begin position="35"/>
        <end position="52"/>
    </location>
</feature>
<sequence>MPTESDHARLMREANQFDKNIDPEEANRRKNGSKYIGIIAAFVYLFLISPYSPVDSRLYRGAICLPFVFLTVGGYMSGETGI</sequence>
<gene>
    <name evidence="3" type="ORF">AKO1_002435</name>
    <name evidence="4" type="ORF">AKO1_009641</name>
</gene>
<keyword evidence="2 3" id="KW-0812">Transmembrane</keyword>
<accession>A0AAW2YTY4</accession>